<name>A0AAV8VPK5_9CUCU</name>
<dbReference type="PANTHER" id="PTHR10947:SF3">
    <property type="entry name" value="LEUCINE-RICH REPEAT-CONTAINING PROTEIN 47"/>
    <property type="match status" value="1"/>
</dbReference>
<evidence type="ECO:0000313" key="2">
    <source>
        <dbReference type="Proteomes" id="UP001159042"/>
    </source>
</evidence>
<evidence type="ECO:0000313" key="1">
    <source>
        <dbReference type="EMBL" id="KAJ8916032.1"/>
    </source>
</evidence>
<dbReference type="GO" id="GO:0006432">
    <property type="term" value="P:phenylalanyl-tRNA aminoacylation"/>
    <property type="evidence" value="ECO:0007669"/>
    <property type="project" value="InterPro"/>
</dbReference>
<dbReference type="AlphaFoldDB" id="A0AAV8VPK5"/>
<sequence length="146" mass="16641">SCATLTYTTCPPNELVIQPLNRTTSMTGSELFSKLQTEANNLRKEKKRNTYSGIHKYLYLIEGKPQYPCLLNEKNEVISFPPITNSDISKIDLGTTKIFIEVTSSVSQFVCKNVLDNLLREMVFLFEKNLDVQQVKTVDHEGHLKI</sequence>
<feature type="non-terminal residue" evidence="1">
    <location>
        <position position="146"/>
    </location>
</feature>
<protein>
    <submittedName>
        <fullName evidence="1">Uncharacterized protein</fullName>
    </submittedName>
</protein>
<dbReference type="GO" id="GO:0004826">
    <property type="term" value="F:phenylalanine-tRNA ligase activity"/>
    <property type="evidence" value="ECO:0007669"/>
    <property type="project" value="InterPro"/>
</dbReference>
<proteinExistence type="predicted"/>
<feature type="non-terminal residue" evidence="1">
    <location>
        <position position="1"/>
    </location>
</feature>
<gene>
    <name evidence="1" type="ORF">NQ315_010900</name>
</gene>
<organism evidence="1 2">
    <name type="scientific">Exocentrus adspersus</name>
    <dbReference type="NCBI Taxonomy" id="1586481"/>
    <lineage>
        <taxon>Eukaryota</taxon>
        <taxon>Metazoa</taxon>
        <taxon>Ecdysozoa</taxon>
        <taxon>Arthropoda</taxon>
        <taxon>Hexapoda</taxon>
        <taxon>Insecta</taxon>
        <taxon>Pterygota</taxon>
        <taxon>Neoptera</taxon>
        <taxon>Endopterygota</taxon>
        <taxon>Coleoptera</taxon>
        <taxon>Polyphaga</taxon>
        <taxon>Cucujiformia</taxon>
        <taxon>Chrysomeloidea</taxon>
        <taxon>Cerambycidae</taxon>
        <taxon>Lamiinae</taxon>
        <taxon>Acanthocinini</taxon>
        <taxon>Exocentrus</taxon>
    </lineage>
</organism>
<dbReference type="PANTHER" id="PTHR10947">
    <property type="entry name" value="PHENYLALANYL-TRNA SYNTHETASE BETA CHAIN AND LEUCINE-RICH REPEAT-CONTAINING PROTEIN 47"/>
    <property type="match status" value="1"/>
</dbReference>
<dbReference type="InterPro" id="IPR045060">
    <property type="entry name" value="Phe-tRNA-ligase_IIc_bsu"/>
</dbReference>
<dbReference type="InterPro" id="IPR020825">
    <property type="entry name" value="Phe-tRNA_synthase-like_B3/B4"/>
</dbReference>
<keyword evidence="2" id="KW-1185">Reference proteome</keyword>
<dbReference type="Proteomes" id="UP001159042">
    <property type="component" value="Unassembled WGS sequence"/>
</dbReference>
<accession>A0AAV8VPK5</accession>
<dbReference type="Gene3D" id="3.50.40.10">
    <property type="entry name" value="Phenylalanyl-trna Synthetase, Chain B, domain 3"/>
    <property type="match status" value="1"/>
</dbReference>
<comment type="caution">
    <text evidence="1">The sequence shown here is derived from an EMBL/GenBank/DDBJ whole genome shotgun (WGS) entry which is preliminary data.</text>
</comment>
<reference evidence="1 2" key="1">
    <citation type="journal article" date="2023" name="Insect Mol. Biol.">
        <title>Genome sequencing provides insights into the evolution of gene families encoding plant cell wall-degrading enzymes in longhorned beetles.</title>
        <authorList>
            <person name="Shin N.R."/>
            <person name="Okamura Y."/>
            <person name="Kirsch R."/>
            <person name="Pauchet Y."/>
        </authorList>
    </citation>
    <scope>NUCLEOTIDE SEQUENCE [LARGE SCALE GENOMIC DNA]</scope>
    <source>
        <strain evidence="1">EAD_L_NR</strain>
    </source>
</reference>
<dbReference type="EMBL" id="JANEYG010000046">
    <property type="protein sequence ID" value="KAJ8916032.1"/>
    <property type="molecule type" value="Genomic_DNA"/>
</dbReference>